<feature type="short sequence motif" description="DGA/G" evidence="14">
    <location>
        <begin position="1359"/>
        <end position="1361"/>
    </location>
</feature>
<evidence type="ECO:0000256" key="14">
    <source>
        <dbReference type="PROSITE-ProRule" id="PRU01161"/>
    </source>
</evidence>
<feature type="region of interest" description="Disordered" evidence="15">
    <location>
        <begin position="101"/>
        <end position="124"/>
    </location>
</feature>
<dbReference type="InterPro" id="IPR002641">
    <property type="entry name" value="PNPLA_dom"/>
</dbReference>
<keyword evidence="11 16" id="KW-0472">Membrane</keyword>
<evidence type="ECO:0000256" key="9">
    <source>
        <dbReference type="ARBA" id="ARBA00022989"/>
    </source>
</evidence>
<dbReference type="EC" id="3.1.1.5" evidence="3"/>
<comment type="similarity">
    <text evidence="2">Belongs to the NTE family.</text>
</comment>
<dbReference type="GO" id="GO:0016042">
    <property type="term" value="P:lipid catabolic process"/>
    <property type="evidence" value="ECO:0007669"/>
    <property type="project" value="UniProtKB-UniRule"/>
</dbReference>
<keyword evidence="6 16" id="KW-0812">Transmembrane</keyword>
<feature type="short sequence motif" description="GXGXXG" evidence="14">
    <location>
        <begin position="1212"/>
        <end position="1217"/>
    </location>
</feature>
<dbReference type="GO" id="GO:0005783">
    <property type="term" value="C:endoplasmic reticulum"/>
    <property type="evidence" value="ECO:0007669"/>
    <property type="project" value="TreeGrafter"/>
</dbReference>
<evidence type="ECO:0000256" key="12">
    <source>
        <dbReference type="ARBA" id="ARBA00032944"/>
    </source>
</evidence>
<evidence type="ECO:0000313" key="20">
    <source>
        <dbReference type="Proteomes" id="UP000790833"/>
    </source>
</evidence>
<dbReference type="InterPro" id="IPR000595">
    <property type="entry name" value="cNMP-bd_dom"/>
</dbReference>
<evidence type="ECO:0000256" key="4">
    <source>
        <dbReference type="ARBA" id="ARBA00018317"/>
    </source>
</evidence>
<dbReference type="InterPro" id="IPR050301">
    <property type="entry name" value="NTE"/>
</dbReference>
<evidence type="ECO:0000256" key="3">
    <source>
        <dbReference type="ARBA" id="ARBA00013274"/>
    </source>
</evidence>
<feature type="short sequence motif" description="GXSXG" evidence="14">
    <location>
        <begin position="1239"/>
        <end position="1243"/>
    </location>
</feature>
<accession>A0A9P8AIX6</accession>
<dbReference type="InterPro" id="IPR018490">
    <property type="entry name" value="cNMP-bd_dom_sf"/>
</dbReference>
<dbReference type="PROSITE" id="PS50042">
    <property type="entry name" value="CNMP_BINDING_3"/>
    <property type="match status" value="2"/>
</dbReference>
<dbReference type="Pfam" id="PF24179">
    <property type="entry name" value="NTE_Ploop"/>
    <property type="match status" value="1"/>
</dbReference>
<dbReference type="PROSITE" id="PS51635">
    <property type="entry name" value="PNPLA"/>
    <property type="match status" value="1"/>
</dbReference>
<dbReference type="GO" id="GO:0046486">
    <property type="term" value="P:glycerolipid metabolic process"/>
    <property type="evidence" value="ECO:0007669"/>
    <property type="project" value="UniProtKB-ARBA"/>
</dbReference>
<evidence type="ECO:0000256" key="8">
    <source>
        <dbReference type="ARBA" id="ARBA00022963"/>
    </source>
</evidence>
<dbReference type="GeneID" id="66118275"/>
<dbReference type="Proteomes" id="UP000790833">
    <property type="component" value="Unassembled WGS sequence"/>
</dbReference>
<evidence type="ECO:0000256" key="15">
    <source>
        <dbReference type="SAM" id="MobiDB-lite"/>
    </source>
</evidence>
<dbReference type="RefSeq" id="XP_043049738.1">
    <property type="nucleotide sequence ID" value="XM_043195565.1"/>
</dbReference>
<keyword evidence="8 14" id="KW-0442">Lipid degradation</keyword>
<dbReference type="CDD" id="cd00038">
    <property type="entry name" value="CAP_ED"/>
    <property type="match status" value="2"/>
</dbReference>
<protein>
    <recommendedName>
        <fullName evidence="4">Lysophospholipase NTE1</fullName>
        <ecNumber evidence="3">3.1.1.5</ecNumber>
    </recommendedName>
    <alternativeName>
        <fullName evidence="13">Intracellular phospholipase B</fullName>
    </alternativeName>
    <alternativeName>
        <fullName evidence="5">Lysophospholipase nte1</fullName>
    </alternativeName>
    <alternativeName>
        <fullName evidence="12">Neuropathy target esterase homolog</fullName>
    </alternativeName>
</protein>
<reference evidence="19" key="1">
    <citation type="submission" date="2021-03" db="EMBL/GenBank/DDBJ databases">
        <authorList>
            <person name="Palmer J.M."/>
        </authorList>
    </citation>
    <scope>NUCLEOTIDE SEQUENCE</scope>
    <source>
        <strain evidence="19">ARV_011</strain>
    </source>
</reference>
<evidence type="ECO:0000313" key="19">
    <source>
        <dbReference type="EMBL" id="KAG7194191.1"/>
    </source>
</evidence>
<dbReference type="SMART" id="SM00100">
    <property type="entry name" value="cNMP"/>
    <property type="match status" value="1"/>
</dbReference>
<feature type="compositionally biased region" description="Low complexity" evidence="15">
    <location>
        <begin position="485"/>
        <end position="501"/>
    </location>
</feature>
<evidence type="ECO:0000259" key="17">
    <source>
        <dbReference type="PROSITE" id="PS50042"/>
    </source>
</evidence>
<evidence type="ECO:0000259" key="18">
    <source>
        <dbReference type="PROSITE" id="PS51635"/>
    </source>
</evidence>
<dbReference type="GO" id="GO:0004622">
    <property type="term" value="F:phosphatidylcholine lysophospholipase activity"/>
    <property type="evidence" value="ECO:0007669"/>
    <property type="project" value="UniProtKB-EC"/>
</dbReference>
<feature type="active site" description="Nucleophile" evidence="14">
    <location>
        <position position="1241"/>
    </location>
</feature>
<feature type="domain" description="Cyclic nucleotide-binding" evidence="17">
    <location>
        <begin position="789"/>
        <end position="938"/>
    </location>
</feature>
<proteinExistence type="inferred from homology"/>
<keyword evidence="10 14" id="KW-0443">Lipid metabolism</keyword>
<dbReference type="SUPFAM" id="SSF52151">
    <property type="entry name" value="FabD/lysophospholipase-like"/>
    <property type="match status" value="1"/>
</dbReference>
<dbReference type="Pfam" id="PF01734">
    <property type="entry name" value="Patatin"/>
    <property type="match status" value="1"/>
</dbReference>
<feature type="transmembrane region" description="Helical" evidence="16">
    <location>
        <begin position="62"/>
        <end position="86"/>
    </location>
</feature>
<dbReference type="SUPFAM" id="SSF51206">
    <property type="entry name" value="cAMP-binding domain-like"/>
    <property type="match status" value="3"/>
</dbReference>
<dbReference type="InterPro" id="IPR014710">
    <property type="entry name" value="RmlC-like_jellyroll"/>
</dbReference>
<feature type="transmembrane region" description="Helical" evidence="16">
    <location>
        <begin position="31"/>
        <end position="50"/>
    </location>
</feature>
<dbReference type="Gene3D" id="2.60.120.10">
    <property type="entry name" value="Jelly Rolls"/>
    <property type="match status" value="3"/>
</dbReference>
<comment type="subcellular location">
    <subcellularLocation>
        <location evidence="1">Membrane</location>
    </subcellularLocation>
</comment>
<evidence type="ECO:0000256" key="10">
    <source>
        <dbReference type="ARBA" id="ARBA00023098"/>
    </source>
</evidence>
<dbReference type="GO" id="GO:0016020">
    <property type="term" value="C:membrane"/>
    <property type="evidence" value="ECO:0007669"/>
    <property type="project" value="UniProtKB-SubCell"/>
</dbReference>
<feature type="region of interest" description="Disordered" evidence="15">
    <location>
        <begin position="413"/>
        <end position="451"/>
    </location>
</feature>
<dbReference type="PANTHER" id="PTHR14226">
    <property type="entry name" value="NEUROPATHY TARGET ESTERASE/SWISS CHEESE D.MELANOGASTER"/>
    <property type="match status" value="1"/>
</dbReference>
<feature type="region of interest" description="Disordered" evidence="15">
    <location>
        <begin position="482"/>
        <end position="508"/>
    </location>
</feature>
<organism evidence="19 20">
    <name type="scientific">Scheffersomyces spartinae</name>
    <dbReference type="NCBI Taxonomy" id="45513"/>
    <lineage>
        <taxon>Eukaryota</taxon>
        <taxon>Fungi</taxon>
        <taxon>Dikarya</taxon>
        <taxon>Ascomycota</taxon>
        <taxon>Saccharomycotina</taxon>
        <taxon>Pichiomycetes</taxon>
        <taxon>Debaryomycetaceae</taxon>
        <taxon>Scheffersomyces</taxon>
    </lineage>
</organism>
<sequence>MDINNNNNLHFEELRSSIGSSISPVNVIGHIVWWILFSLIRLLDWIAIRIPGALLKVLSLQLLIRLSVSSVLIGLSLISAVCYVVVRYTYLTKYSETTQPDLGSCTKPNDAGDDEGLSSSIEKKKRKAEEKRDYLEEFLSGLKVFGYLERQVFHELTRNMTTQRLEEDEVVCLDSSVGFLVVLEGTVQIYIKMDSISTTQGQVELDEKNYLNLGEEDRFVLENQRYQLLNEVKSGSHLSSLLNIVDLFSSLPKSSELNSPGNTTIPSSPYLHSDGGIGVGVGDGVRLRSHTGSGIQTGISLPTLASSSSEAQDNYYPEILIKAKTYKSLKSANIAIVPASAFRRIEAKFPKSTSHIITMVLMRLSKVTFNTFDKYLEMTRELMDCEARLNKMNTPEVILPRFLTEGIIEKVKQERERGGEHDRTIMGKRKSRETSSVSISSSHSEKSMGDTTSRYVVLNSRMKSSLPGDLLSSVPISRTTESLDSANNSFSNENSTAAAASTPPPISLAKRRLPHPISRTKSWVQPDFRRPAPVANQMEETEEKTLLLSIVESIFKILGINQTKNMESCLTRFNSNSVNNSFVDFETLLKSNGGPGTYAGFQEKCSLSFEPIAEMLPMESVAYTLRKGDGESSCNGTKLYSPVNVNIGRSREPLTSSRKEKRESFGGSTRGDINYDFIKEAFSEVVEIHHYVADSVLVKQGEYNSGLWYVIDGELQLDYVNRDSSKLLVFHTVTQGGIAGYLSTVVGYKALATIKTPIDKGAIIAHIPKADFSRLLDKFYFLQITVARRLKSLFTPELLTIDYALEWTHIKAGEVLSAQGEEANGLHIVLSGRFRAIRFGHKDQAPQTIYDADYEVPQLEEFDIRRHDKNYQEYEVLREYGHGDSIGEVEVLTAAKRSNSLIAVRDSETARIPRTLFEMLATRYPSLMIKISRLVAQKMATNVNVFLTKDNYFSNTPSYISNDYKTITIIPNTRDLPVREFAERLVSSFKAIGRNVIALDQALTLTHLGKHAFDESLLQLRLSGYFAYLEEQYESIVYICDTPLKSTWTQTCIAQGDCILLLADAEDDASRIGEYEKLLISANNSARTDLCLLHPDRYVVPGSVSKWLKNRSWVLGHHNLQMEVSRSRVTQSKQRMNIFLDFANIVGSKTNPNLKHKLENVKDRAVLTFAKLNARFTNNHETNMKAADPFKNDFHRLARILSNEAVGLVLGGGGSRGISHLGVVMALEKHGIPVDLIGGTSIGSFVGGLYAKDYNVVSIFGRVKMFCTRISSHWRLILDMTYPVTSYITGYEFNRGIWKAFGAYEIEDFWIKYFCNSTNITNSTMDLHETGYLWRFIRASMSLAGLLPPVTYNGCMLLDGGYIDNLPVIEMKKKGAKHVIAVDVGSLDDRTPQNYGDTLSGFWVLFNRWNPFSKYPNVPSMMDIQLRLAYVASVNALEIAKKTPGVYYLRPPIDNYATLDFAKFDEIYKVGFEYADELFTKWIEEKSIPPIAGLSGAENKYTNRSKGVFRRNSI</sequence>
<evidence type="ECO:0000256" key="16">
    <source>
        <dbReference type="SAM" id="Phobius"/>
    </source>
</evidence>
<evidence type="ECO:0000256" key="7">
    <source>
        <dbReference type="ARBA" id="ARBA00022801"/>
    </source>
</evidence>
<feature type="domain" description="PNPLA" evidence="18">
    <location>
        <begin position="1208"/>
        <end position="1372"/>
    </location>
</feature>
<evidence type="ECO:0000256" key="1">
    <source>
        <dbReference type="ARBA" id="ARBA00004370"/>
    </source>
</evidence>
<dbReference type="PANTHER" id="PTHR14226:SF29">
    <property type="entry name" value="NEUROPATHY TARGET ESTERASE SWS"/>
    <property type="match status" value="1"/>
</dbReference>
<dbReference type="Gene3D" id="3.40.1090.10">
    <property type="entry name" value="Cytosolic phospholipase A2 catalytic domain"/>
    <property type="match status" value="2"/>
</dbReference>
<dbReference type="EMBL" id="JAHMUF010000008">
    <property type="protein sequence ID" value="KAG7194191.1"/>
    <property type="molecule type" value="Genomic_DNA"/>
</dbReference>
<evidence type="ECO:0000256" key="13">
    <source>
        <dbReference type="ARBA" id="ARBA00033005"/>
    </source>
</evidence>
<gene>
    <name evidence="19" type="primary">NTE1</name>
    <name evidence="19" type="ORF">KQ657_004901</name>
</gene>
<comment type="caution">
    <text evidence="19">The sequence shown here is derived from an EMBL/GenBank/DDBJ whole genome shotgun (WGS) entry which is preliminary data.</text>
</comment>
<evidence type="ECO:0000256" key="6">
    <source>
        <dbReference type="ARBA" id="ARBA00022692"/>
    </source>
</evidence>
<evidence type="ECO:0000256" key="5">
    <source>
        <dbReference type="ARBA" id="ARBA00019324"/>
    </source>
</evidence>
<dbReference type="InterPro" id="IPR016035">
    <property type="entry name" value="Acyl_Trfase/lysoPLipase"/>
</dbReference>
<keyword evidence="20" id="KW-1185">Reference proteome</keyword>
<evidence type="ECO:0000256" key="11">
    <source>
        <dbReference type="ARBA" id="ARBA00023136"/>
    </source>
</evidence>
<evidence type="ECO:0000256" key="2">
    <source>
        <dbReference type="ARBA" id="ARBA00006636"/>
    </source>
</evidence>
<feature type="domain" description="Cyclic nucleotide-binding" evidence="17">
    <location>
        <begin position="684"/>
        <end position="776"/>
    </location>
</feature>
<keyword evidence="7 14" id="KW-0378">Hydrolase</keyword>
<feature type="compositionally biased region" description="Basic and acidic residues" evidence="15">
    <location>
        <begin position="413"/>
        <end position="425"/>
    </location>
</feature>
<dbReference type="InterPro" id="IPR056556">
    <property type="entry name" value="NTE1_P-loop_dom"/>
</dbReference>
<dbReference type="OrthoDB" id="421051at2759"/>
<feature type="active site" description="Proton acceptor" evidence="14">
    <location>
        <position position="1359"/>
    </location>
</feature>
<name>A0A9P8AIX6_9ASCO</name>
<keyword evidence="9 16" id="KW-1133">Transmembrane helix</keyword>